<dbReference type="RefSeq" id="WP_189243039.1">
    <property type="nucleotide sequence ID" value="NZ_BMQP01000026.1"/>
</dbReference>
<protein>
    <submittedName>
        <fullName evidence="2">Protein phosphatase</fullName>
    </submittedName>
</protein>
<feature type="domain" description="PPM-type phosphatase" evidence="1">
    <location>
        <begin position="32"/>
        <end position="252"/>
    </location>
</feature>
<dbReference type="Gene3D" id="3.60.40.10">
    <property type="entry name" value="PPM-type phosphatase domain"/>
    <property type="match status" value="1"/>
</dbReference>
<dbReference type="PROSITE" id="PS51746">
    <property type="entry name" value="PPM_2"/>
    <property type="match status" value="1"/>
</dbReference>
<dbReference type="Pfam" id="PF13672">
    <property type="entry name" value="PP2C_2"/>
    <property type="match status" value="1"/>
</dbReference>
<gene>
    <name evidence="2" type="primary">pp2c</name>
    <name evidence="2" type="ORF">Pro02_48770</name>
</gene>
<dbReference type="InterPro" id="IPR036457">
    <property type="entry name" value="PPM-type-like_dom_sf"/>
</dbReference>
<proteinExistence type="predicted"/>
<sequence>MTDASVRAFAELSAAELPPRTLRDTRVLPMATVSYASHVGLRRRSNNDYATVETGKRSTALVVADGVGASQDAYDAAVLAAEVAAHTAARTGLADLACTTAQHVLAGQIQGDPWRNGYGTSTLTVVALGNDASSEAAMWVEVAWLGDSSVWQLLHSGELQRVTSPHNPPGDLHCVLRHVLKGEPETVTLHLDERPVRRLLVCSDGLDGDVDHEVIANILTGAATTEQARDTLVDAALAAGGHDNITVIVADLDPSTGPATHLPDQEDDALVLAAG</sequence>
<reference evidence="2" key="1">
    <citation type="submission" date="2021-01" db="EMBL/GenBank/DDBJ databases">
        <title>Whole genome shotgun sequence of Planobispora rosea NBRC 15558.</title>
        <authorList>
            <person name="Komaki H."/>
            <person name="Tamura T."/>
        </authorList>
    </citation>
    <scope>NUCLEOTIDE SEQUENCE</scope>
    <source>
        <strain evidence="2">NBRC 15558</strain>
    </source>
</reference>
<dbReference type="EMBL" id="BOOI01000046">
    <property type="protein sequence ID" value="GIH86469.1"/>
    <property type="molecule type" value="Genomic_DNA"/>
</dbReference>
<dbReference type="SMART" id="SM00332">
    <property type="entry name" value="PP2Cc"/>
    <property type="match status" value="1"/>
</dbReference>
<evidence type="ECO:0000259" key="1">
    <source>
        <dbReference type="PROSITE" id="PS51746"/>
    </source>
</evidence>
<dbReference type="SUPFAM" id="SSF81606">
    <property type="entry name" value="PP2C-like"/>
    <property type="match status" value="1"/>
</dbReference>
<keyword evidence="3" id="KW-1185">Reference proteome</keyword>
<organism evidence="2 3">
    <name type="scientific">Planobispora rosea</name>
    <dbReference type="NCBI Taxonomy" id="35762"/>
    <lineage>
        <taxon>Bacteria</taxon>
        <taxon>Bacillati</taxon>
        <taxon>Actinomycetota</taxon>
        <taxon>Actinomycetes</taxon>
        <taxon>Streptosporangiales</taxon>
        <taxon>Streptosporangiaceae</taxon>
        <taxon>Planobispora</taxon>
    </lineage>
</organism>
<evidence type="ECO:0000313" key="3">
    <source>
        <dbReference type="Proteomes" id="UP000655044"/>
    </source>
</evidence>
<accession>A0A8J3S7N6</accession>
<dbReference type="Proteomes" id="UP000655044">
    <property type="component" value="Unassembled WGS sequence"/>
</dbReference>
<dbReference type="InterPro" id="IPR001932">
    <property type="entry name" value="PPM-type_phosphatase-like_dom"/>
</dbReference>
<comment type="caution">
    <text evidence="2">The sequence shown here is derived from an EMBL/GenBank/DDBJ whole genome shotgun (WGS) entry which is preliminary data.</text>
</comment>
<evidence type="ECO:0000313" key="2">
    <source>
        <dbReference type="EMBL" id="GIH86469.1"/>
    </source>
</evidence>
<name>A0A8J3S7N6_PLARO</name>
<dbReference type="AlphaFoldDB" id="A0A8J3S7N6"/>